<keyword evidence="4" id="KW-0479">Metal-binding</keyword>
<evidence type="ECO:0000256" key="1">
    <source>
        <dbReference type="ARBA" id="ARBA00001971"/>
    </source>
</evidence>
<keyword evidence="7" id="KW-0503">Monooxygenase</keyword>
<dbReference type="PANTHER" id="PTHR46300">
    <property type="entry name" value="P450, PUTATIVE (EUROFUNG)-RELATED-RELATED"/>
    <property type="match status" value="1"/>
</dbReference>
<reference evidence="9" key="1">
    <citation type="journal article" date="2020" name="Stud. Mycol.">
        <title>101 Dothideomycetes genomes: a test case for predicting lifestyles and emergence of pathogens.</title>
        <authorList>
            <person name="Haridas S."/>
            <person name="Albert R."/>
            <person name="Binder M."/>
            <person name="Bloem J."/>
            <person name="Labutti K."/>
            <person name="Salamov A."/>
            <person name="Andreopoulos B."/>
            <person name="Baker S."/>
            <person name="Barry K."/>
            <person name="Bills G."/>
            <person name="Bluhm B."/>
            <person name="Cannon C."/>
            <person name="Castanera R."/>
            <person name="Culley D."/>
            <person name="Daum C."/>
            <person name="Ezra D."/>
            <person name="Gonzalez J."/>
            <person name="Henrissat B."/>
            <person name="Kuo A."/>
            <person name="Liang C."/>
            <person name="Lipzen A."/>
            <person name="Lutzoni F."/>
            <person name="Magnuson J."/>
            <person name="Mondo S."/>
            <person name="Nolan M."/>
            <person name="Ohm R."/>
            <person name="Pangilinan J."/>
            <person name="Park H.-J."/>
            <person name="Ramirez L."/>
            <person name="Alfaro M."/>
            <person name="Sun H."/>
            <person name="Tritt A."/>
            <person name="Yoshinaga Y."/>
            <person name="Zwiers L.-H."/>
            <person name="Turgeon B."/>
            <person name="Goodwin S."/>
            <person name="Spatafora J."/>
            <person name="Crous P."/>
            <person name="Grigoriev I."/>
        </authorList>
    </citation>
    <scope>NUCLEOTIDE SEQUENCE</scope>
    <source>
        <strain evidence="9">CBS 122367</strain>
    </source>
</reference>
<evidence type="ECO:0000313" key="10">
    <source>
        <dbReference type="Proteomes" id="UP000799291"/>
    </source>
</evidence>
<dbReference type="InterPro" id="IPR036396">
    <property type="entry name" value="Cyt_P450_sf"/>
</dbReference>
<keyword evidence="3" id="KW-0349">Heme</keyword>
<organism evidence="9 10">
    <name type="scientific">Lentithecium fluviatile CBS 122367</name>
    <dbReference type="NCBI Taxonomy" id="1168545"/>
    <lineage>
        <taxon>Eukaryota</taxon>
        <taxon>Fungi</taxon>
        <taxon>Dikarya</taxon>
        <taxon>Ascomycota</taxon>
        <taxon>Pezizomycotina</taxon>
        <taxon>Dothideomycetes</taxon>
        <taxon>Pleosporomycetidae</taxon>
        <taxon>Pleosporales</taxon>
        <taxon>Massarineae</taxon>
        <taxon>Lentitheciaceae</taxon>
        <taxon>Lentithecium</taxon>
    </lineage>
</organism>
<evidence type="ECO:0000256" key="5">
    <source>
        <dbReference type="ARBA" id="ARBA00023002"/>
    </source>
</evidence>
<keyword evidence="8" id="KW-0732">Signal</keyword>
<proteinExistence type="inferred from homology"/>
<evidence type="ECO:0008006" key="11">
    <source>
        <dbReference type="Google" id="ProtNLM"/>
    </source>
</evidence>
<dbReference type="Proteomes" id="UP000799291">
    <property type="component" value="Unassembled WGS sequence"/>
</dbReference>
<keyword evidence="5" id="KW-0560">Oxidoreductase</keyword>
<dbReference type="EMBL" id="MU005569">
    <property type="protein sequence ID" value="KAF2691498.1"/>
    <property type="molecule type" value="Genomic_DNA"/>
</dbReference>
<accession>A0A6G1JM39</accession>
<name>A0A6G1JM39_9PLEO</name>
<dbReference type="GO" id="GO:0005506">
    <property type="term" value="F:iron ion binding"/>
    <property type="evidence" value="ECO:0007669"/>
    <property type="project" value="InterPro"/>
</dbReference>
<evidence type="ECO:0000256" key="4">
    <source>
        <dbReference type="ARBA" id="ARBA00022723"/>
    </source>
</evidence>
<dbReference type="PANTHER" id="PTHR46300:SF1">
    <property type="entry name" value="P450, PUTATIVE (EUROFUNG)-RELATED"/>
    <property type="match status" value="1"/>
</dbReference>
<evidence type="ECO:0000256" key="2">
    <source>
        <dbReference type="ARBA" id="ARBA00010617"/>
    </source>
</evidence>
<evidence type="ECO:0000256" key="3">
    <source>
        <dbReference type="ARBA" id="ARBA00022617"/>
    </source>
</evidence>
<feature type="signal peptide" evidence="8">
    <location>
        <begin position="1"/>
        <end position="20"/>
    </location>
</feature>
<protein>
    <recommendedName>
        <fullName evidence="11">Cytochrome P450</fullName>
    </recommendedName>
</protein>
<dbReference type="InterPro" id="IPR001128">
    <property type="entry name" value="Cyt_P450"/>
</dbReference>
<comment type="cofactor">
    <cofactor evidence="1">
        <name>heme</name>
        <dbReference type="ChEBI" id="CHEBI:30413"/>
    </cofactor>
</comment>
<sequence>MLSPTLIFTFGVLFVVYVVQQKRRQAKLPPGPPRLPLIGNLHQAPKEAPWVTFSQWVEKYGPLVSADFGGTNVIIIGDYDTARDLLDKKANIYSSRPRMVQNPWGPQNTEQ</sequence>
<gene>
    <name evidence="9" type="ORF">K458DRAFT_411217</name>
</gene>
<dbReference type="Gene3D" id="1.10.630.10">
    <property type="entry name" value="Cytochrome P450"/>
    <property type="match status" value="1"/>
</dbReference>
<feature type="chain" id="PRO_5026191234" description="Cytochrome P450" evidence="8">
    <location>
        <begin position="21"/>
        <end position="111"/>
    </location>
</feature>
<dbReference type="GO" id="GO:0020037">
    <property type="term" value="F:heme binding"/>
    <property type="evidence" value="ECO:0007669"/>
    <property type="project" value="InterPro"/>
</dbReference>
<evidence type="ECO:0000256" key="7">
    <source>
        <dbReference type="ARBA" id="ARBA00023033"/>
    </source>
</evidence>
<dbReference type="SUPFAM" id="SSF48264">
    <property type="entry name" value="Cytochrome P450"/>
    <property type="match status" value="1"/>
</dbReference>
<dbReference type="GO" id="GO:0016705">
    <property type="term" value="F:oxidoreductase activity, acting on paired donors, with incorporation or reduction of molecular oxygen"/>
    <property type="evidence" value="ECO:0007669"/>
    <property type="project" value="InterPro"/>
</dbReference>
<evidence type="ECO:0000313" key="9">
    <source>
        <dbReference type="EMBL" id="KAF2691498.1"/>
    </source>
</evidence>
<comment type="similarity">
    <text evidence="2">Belongs to the cytochrome P450 family.</text>
</comment>
<dbReference type="OrthoDB" id="1055148at2759"/>
<dbReference type="AlphaFoldDB" id="A0A6G1JM39"/>
<keyword evidence="10" id="KW-1185">Reference proteome</keyword>
<evidence type="ECO:0000256" key="6">
    <source>
        <dbReference type="ARBA" id="ARBA00023004"/>
    </source>
</evidence>
<dbReference type="InterPro" id="IPR050364">
    <property type="entry name" value="Cytochrome_P450_fung"/>
</dbReference>
<dbReference type="GO" id="GO:0004497">
    <property type="term" value="F:monooxygenase activity"/>
    <property type="evidence" value="ECO:0007669"/>
    <property type="project" value="UniProtKB-KW"/>
</dbReference>
<keyword evidence="6" id="KW-0408">Iron</keyword>
<dbReference type="Pfam" id="PF00067">
    <property type="entry name" value="p450"/>
    <property type="match status" value="1"/>
</dbReference>
<evidence type="ECO:0000256" key="8">
    <source>
        <dbReference type="SAM" id="SignalP"/>
    </source>
</evidence>